<dbReference type="PROSITE" id="PS50112">
    <property type="entry name" value="PAS"/>
    <property type="match status" value="1"/>
</dbReference>
<dbReference type="InterPro" id="IPR035965">
    <property type="entry name" value="PAS-like_dom_sf"/>
</dbReference>
<accession>A0A9X3F0D6</accession>
<dbReference type="PANTHER" id="PTHR33745:SF3">
    <property type="entry name" value="RSBT CO-ANTAGONIST PROTEIN RSBRC"/>
    <property type="match status" value="1"/>
</dbReference>
<dbReference type="InterPro" id="IPR002645">
    <property type="entry name" value="STAS_dom"/>
</dbReference>
<feature type="coiled-coil region" evidence="2">
    <location>
        <begin position="135"/>
        <end position="162"/>
    </location>
</feature>
<protein>
    <submittedName>
        <fullName evidence="6">STAS domain-containing protein</fullName>
    </submittedName>
</protein>
<dbReference type="EMBL" id="JAPNKE010000002">
    <property type="protein sequence ID" value="MCY1013426.1"/>
    <property type="molecule type" value="Genomic_DNA"/>
</dbReference>
<gene>
    <name evidence="6" type="ORF">OV079_49445</name>
</gene>
<evidence type="ECO:0000256" key="2">
    <source>
        <dbReference type="SAM" id="Coils"/>
    </source>
</evidence>
<evidence type="ECO:0000313" key="6">
    <source>
        <dbReference type="EMBL" id="MCY1013426.1"/>
    </source>
</evidence>
<dbReference type="Gene3D" id="3.30.450.20">
    <property type="entry name" value="PAS domain"/>
    <property type="match status" value="1"/>
</dbReference>
<keyword evidence="2" id="KW-0175">Coiled coil</keyword>
<dbReference type="PANTHER" id="PTHR33745">
    <property type="entry name" value="RSBT ANTAGONIST PROTEIN RSBS-RELATED"/>
    <property type="match status" value="1"/>
</dbReference>
<proteinExistence type="predicted"/>
<feature type="domain" description="PAC" evidence="4">
    <location>
        <begin position="98"/>
        <end position="151"/>
    </location>
</feature>
<comment type="caution">
    <text evidence="6">The sequence shown here is derived from an EMBL/GenBank/DDBJ whole genome shotgun (WGS) entry which is preliminary data.</text>
</comment>
<keyword evidence="7" id="KW-1185">Reference proteome</keyword>
<dbReference type="Pfam" id="PF08448">
    <property type="entry name" value="PAS_4"/>
    <property type="match status" value="1"/>
</dbReference>
<dbReference type="CDD" id="cd00130">
    <property type="entry name" value="PAS"/>
    <property type="match status" value="1"/>
</dbReference>
<feature type="domain" description="STAS" evidence="5">
    <location>
        <begin position="168"/>
        <end position="279"/>
    </location>
</feature>
<evidence type="ECO:0000259" key="5">
    <source>
        <dbReference type="PROSITE" id="PS50801"/>
    </source>
</evidence>
<dbReference type="SUPFAM" id="SSF52091">
    <property type="entry name" value="SpoIIaa-like"/>
    <property type="match status" value="1"/>
</dbReference>
<feature type="domain" description="PAS" evidence="3">
    <location>
        <begin position="24"/>
        <end position="96"/>
    </location>
</feature>
<dbReference type="InterPro" id="IPR036513">
    <property type="entry name" value="STAS_dom_sf"/>
</dbReference>
<sequence>MAEQQRTIDGLREANAWSLVSQDVQQSLLRLIDCSTDFIGFADMEGHALYVNAAGREMVGLASMEEARRTLVQSYFDPVDLAYVESTILPEVMRTGQWTGEFRFRHMVTGTIVPVHYSLFLARNAKNEPIGLATITRDLRSMKRVEEERQRLQDEVIRIQAVTLAELSTPLIPISERVVVMPLIGQVDETRAKQVLETLLEGISKRRAAIAILDVTGVSMVDSAVANGLVQAARAVRLLGAQVVLTGIRPEVAGTLVGLGLELDGLVVRGTLQSGIAYAMGSS</sequence>
<dbReference type="InterPro" id="IPR000700">
    <property type="entry name" value="PAS-assoc_C"/>
</dbReference>
<name>A0A9X3F0D6_9BACT</name>
<dbReference type="NCBIfam" id="TIGR00229">
    <property type="entry name" value="sensory_box"/>
    <property type="match status" value="1"/>
</dbReference>
<dbReference type="Gene3D" id="3.30.750.24">
    <property type="entry name" value="STAS domain"/>
    <property type="match status" value="1"/>
</dbReference>
<dbReference type="Proteomes" id="UP001150924">
    <property type="component" value="Unassembled WGS sequence"/>
</dbReference>
<dbReference type="AlphaFoldDB" id="A0A9X3F0D6"/>
<keyword evidence="1" id="KW-0597">Phosphoprotein</keyword>
<evidence type="ECO:0000259" key="4">
    <source>
        <dbReference type="PROSITE" id="PS50113"/>
    </source>
</evidence>
<dbReference type="PROSITE" id="PS50113">
    <property type="entry name" value="PAC"/>
    <property type="match status" value="1"/>
</dbReference>
<dbReference type="InterPro" id="IPR000014">
    <property type="entry name" value="PAS"/>
</dbReference>
<dbReference type="CDD" id="cd07041">
    <property type="entry name" value="STAS_RsbR_RsbS_like"/>
    <property type="match status" value="1"/>
</dbReference>
<dbReference type="InterPro" id="IPR051932">
    <property type="entry name" value="Bact_StressResp_Reg"/>
</dbReference>
<dbReference type="InterPro" id="IPR013656">
    <property type="entry name" value="PAS_4"/>
</dbReference>
<dbReference type="PROSITE" id="PS50801">
    <property type="entry name" value="STAS"/>
    <property type="match status" value="1"/>
</dbReference>
<evidence type="ECO:0000259" key="3">
    <source>
        <dbReference type="PROSITE" id="PS50112"/>
    </source>
</evidence>
<evidence type="ECO:0000313" key="7">
    <source>
        <dbReference type="Proteomes" id="UP001150924"/>
    </source>
</evidence>
<evidence type="ECO:0000256" key="1">
    <source>
        <dbReference type="ARBA" id="ARBA00022553"/>
    </source>
</evidence>
<dbReference type="SUPFAM" id="SSF55785">
    <property type="entry name" value="PYP-like sensor domain (PAS domain)"/>
    <property type="match status" value="1"/>
</dbReference>
<reference evidence="6" key="1">
    <citation type="submission" date="2022-11" db="EMBL/GenBank/DDBJ databases">
        <title>Minimal conservation of predation-associated metabolite biosynthetic gene clusters underscores biosynthetic potential of Myxococcota including descriptions for ten novel species: Archangium lansinium sp. nov., Myxococcus landrumus sp. nov., Nannocystis bai.</title>
        <authorList>
            <person name="Ahearne A."/>
            <person name="Stevens C."/>
            <person name="Phillips K."/>
        </authorList>
    </citation>
    <scope>NUCLEOTIDE SEQUENCE</scope>
    <source>
        <strain evidence="6">Na p29</strain>
    </source>
</reference>
<dbReference type="Pfam" id="PF01740">
    <property type="entry name" value="STAS"/>
    <property type="match status" value="1"/>
</dbReference>
<organism evidence="6 7">
    <name type="scientific">Nannocystis pusilla</name>
    <dbReference type="NCBI Taxonomy" id="889268"/>
    <lineage>
        <taxon>Bacteria</taxon>
        <taxon>Pseudomonadati</taxon>
        <taxon>Myxococcota</taxon>
        <taxon>Polyangia</taxon>
        <taxon>Nannocystales</taxon>
        <taxon>Nannocystaceae</taxon>
        <taxon>Nannocystis</taxon>
    </lineage>
</organism>
<dbReference type="RefSeq" id="WP_267777355.1">
    <property type="nucleotide sequence ID" value="NZ_JAPNKE010000002.1"/>
</dbReference>